<dbReference type="Pfam" id="PF00335">
    <property type="entry name" value="Tetraspanin"/>
    <property type="match status" value="1"/>
</dbReference>
<proteinExistence type="predicted"/>
<dbReference type="EMBL" id="JAATIQ010000079">
    <property type="protein sequence ID" value="KAF4387248.1"/>
    <property type="molecule type" value="Genomic_DNA"/>
</dbReference>
<evidence type="ECO:0000313" key="6">
    <source>
        <dbReference type="EMBL" id="KAF4387248.1"/>
    </source>
</evidence>
<feature type="transmembrane region" description="Helical" evidence="5">
    <location>
        <begin position="12"/>
        <end position="36"/>
    </location>
</feature>
<accession>A0A7J6GX16</accession>
<evidence type="ECO:0000256" key="1">
    <source>
        <dbReference type="ARBA" id="ARBA00004141"/>
    </source>
</evidence>
<keyword evidence="7" id="KW-1185">Reference proteome</keyword>
<evidence type="ECO:0008006" key="8">
    <source>
        <dbReference type="Google" id="ProtNLM"/>
    </source>
</evidence>
<evidence type="ECO:0000313" key="7">
    <source>
        <dbReference type="Proteomes" id="UP000583929"/>
    </source>
</evidence>
<gene>
    <name evidence="6" type="ORF">G4B88_020263</name>
</gene>
<evidence type="ECO:0000256" key="2">
    <source>
        <dbReference type="ARBA" id="ARBA00022692"/>
    </source>
</evidence>
<feature type="transmembrane region" description="Helical" evidence="5">
    <location>
        <begin position="87"/>
        <end position="110"/>
    </location>
</feature>
<evidence type="ECO:0000256" key="5">
    <source>
        <dbReference type="SAM" id="Phobius"/>
    </source>
</evidence>
<comment type="subcellular location">
    <subcellularLocation>
        <location evidence="1">Membrane</location>
        <topology evidence="1">Multi-pass membrane protein</topology>
    </subcellularLocation>
</comment>
<evidence type="ECO:0000256" key="4">
    <source>
        <dbReference type="ARBA" id="ARBA00023136"/>
    </source>
</evidence>
<keyword evidence="3 5" id="KW-1133">Transmembrane helix</keyword>
<feature type="transmembrane region" description="Helical" evidence="5">
    <location>
        <begin position="142"/>
        <end position="161"/>
    </location>
</feature>
<comment type="caution">
    <text evidence="6">The sequence shown here is derived from an EMBL/GenBank/DDBJ whole genome shotgun (WGS) entry which is preliminary data.</text>
</comment>
<evidence type="ECO:0000256" key="3">
    <source>
        <dbReference type="ARBA" id="ARBA00022989"/>
    </source>
</evidence>
<sequence>MARMVRSCLQSILKLVNSVMGMLGIAMILYSLWLIRVWQRQMDEFPFGDSDNPVPWFIYTSLGLGIVLCVITCSGHVAAETTNGCCLYLYMLFVFLLIMLEAAVTVDVFINRDWEADFPEDPSGSFGQFKYFVRTNFNICKWIGLSIVTVQGLCLLLGMILKALGPDQYYDSDDEYTSDRVPLLPNSAHPPTYVVGDPVYGSNSSSWGIRINGKWKTGRKIRLRKMGYYLFTLHKQVIHMHHLGDTKVAENV</sequence>
<reference evidence="6 7" key="1">
    <citation type="journal article" date="2020" name="bioRxiv">
        <title>Sequence and annotation of 42 cannabis genomes reveals extensive copy number variation in cannabinoid synthesis and pathogen resistance genes.</title>
        <authorList>
            <person name="Mckernan K.J."/>
            <person name="Helbert Y."/>
            <person name="Kane L.T."/>
            <person name="Ebling H."/>
            <person name="Zhang L."/>
            <person name="Liu B."/>
            <person name="Eaton Z."/>
            <person name="Mclaughlin S."/>
            <person name="Kingan S."/>
            <person name="Baybayan P."/>
            <person name="Concepcion G."/>
            <person name="Jordan M."/>
            <person name="Riva A."/>
            <person name="Barbazuk W."/>
            <person name="Harkins T."/>
        </authorList>
    </citation>
    <scope>NUCLEOTIDE SEQUENCE [LARGE SCALE GENOMIC DNA]</scope>
    <source>
        <strain evidence="7">cv. Jamaican Lion 4</strain>
        <tissue evidence="6">Leaf</tissue>
    </source>
</reference>
<feature type="transmembrane region" description="Helical" evidence="5">
    <location>
        <begin position="56"/>
        <end position="75"/>
    </location>
</feature>
<protein>
    <recommendedName>
        <fullName evidence="8">Tetraspanin-19</fullName>
    </recommendedName>
</protein>
<name>A0A7J6GX16_CANSA</name>
<dbReference type="AlphaFoldDB" id="A0A7J6GX16"/>
<keyword evidence="2 5" id="KW-0812">Transmembrane</keyword>
<organism evidence="6 7">
    <name type="scientific">Cannabis sativa</name>
    <name type="common">Hemp</name>
    <name type="synonym">Marijuana</name>
    <dbReference type="NCBI Taxonomy" id="3483"/>
    <lineage>
        <taxon>Eukaryota</taxon>
        <taxon>Viridiplantae</taxon>
        <taxon>Streptophyta</taxon>
        <taxon>Embryophyta</taxon>
        <taxon>Tracheophyta</taxon>
        <taxon>Spermatophyta</taxon>
        <taxon>Magnoliopsida</taxon>
        <taxon>eudicotyledons</taxon>
        <taxon>Gunneridae</taxon>
        <taxon>Pentapetalae</taxon>
        <taxon>rosids</taxon>
        <taxon>fabids</taxon>
        <taxon>Rosales</taxon>
        <taxon>Cannabaceae</taxon>
        <taxon>Cannabis</taxon>
    </lineage>
</organism>
<dbReference type="GO" id="GO:0016020">
    <property type="term" value="C:membrane"/>
    <property type="evidence" value="ECO:0007669"/>
    <property type="project" value="UniProtKB-SubCell"/>
</dbReference>
<dbReference type="Proteomes" id="UP000583929">
    <property type="component" value="Unassembled WGS sequence"/>
</dbReference>
<keyword evidence="4 5" id="KW-0472">Membrane</keyword>
<dbReference type="InterPro" id="IPR018499">
    <property type="entry name" value="Tetraspanin/Peripherin"/>
</dbReference>